<name>A0ABR4QN13_9CEST</name>
<dbReference type="Gene3D" id="3.40.50.1010">
    <property type="entry name" value="5'-nuclease"/>
    <property type="match status" value="1"/>
</dbReference>
<comment type="similarity">
    <text evidence="1">Belongs to the asteroid family.</text>
</comment>
<sequence>MGVRGLSSLQNSYIIFDGNNIVNKLYLDSPIPTQYNGEYLVYDIVIQNFLNNLRQCNLEPIFVFDGIHEVLKLPTVLKRSNDRLITLSHLQQEATRGTASDGNSAAFRVAIQPHLAFLTFQIALARLGARQVVVDFEADQLAAALAIYLDAPLVSNDSDFFIFAPYWAKHGGLTFIPTDLCDFQTPRAFEGGFYIEAQQFVGREGPTFRKLASVQMPLFAALCGNDYTPPGFFNLYLPGSAPQQPYVRPTAQAASNSAVASRNAIKFRRLVDWLSGFGDDIVEPVERVLSSFPMSKRPEAARHLHAGLAAYHVPLEQLPPYLKFLFGETPPPSRVLQMSPALGDLTRGSYGVKALKILVEGVAGPDYLASWSPRLLQAFRRARLSTQTCDALYAYGVVCNPVVEDFQSREPFHLCTLPLRRLLVGLLLDACSTDGRRLPGVYGPPHRPFYNEYRRVGCTSLERCRVSFERVSLRDSTGIEFLQRHLKVPPCPPIIPAWLHGLACVLFLWARFNARPESVKLASSPIALAVCVCAVATQMRLLQHSEDRTLEVRIAIARDFRSYSRSRGEMEPLRFYFLHAIAQLQSVLLHLTSLVWLIDALVPEGEDSTCGLEMLPPQVMFPSGCLAHHIACRLSSLSPDKRMPLVLTYWLPRLLGRVEAGFLERVCSMFSGLMNFVDNLLAVAPPADFRAYQRRPGTAGTPPPPSSADSHPNRFRPKTSRINIEETHFFGLTERSVLLSN</sequence>
<reference evidence="3 4" key="1">
    <citation type="journal article" date="2022" name="Front. Cell. Infect. Microbiol.">
        <title>The Genomes of Two Strains of Taenia crassiceps the Animal Model for the Study of Human Cysticercosis.</title>
        <authorList>
            <person name="Bobes R.J."/>
            <person name="Estrada K."/>
            <person name="Rios-Valencia D.G."/>
            <person name="Calderon-Gallegos A."/>
            <person name="de la Torre P."/>
            <person name="Carrero J.C."/>
            <person name="Sanchez-Flores A."/>
            <person name="Laclette J.P."/>
        </authorList>
    </citation>
    <scope>NUCLEOTIDE SEQUENCE [LARGE SCALE GENOMIC DNA]</scope>
    <source>
        <strain evidence="3">WFUcys</strain>
    </source>
</reference>
<dbReference type="PANTHER" id="PTHR15665:SF1">
    <property type="entry name" value="PROTEIN ASTEROID HOMOLOG 1"/>
    <property type="match status" value="1"/>
</dbReference>
<dbReference type="EMBL" id="JAKROA010000002">
    <property type="protein sequence ID" value="KAL5111065.1"/>
    <property type="molecule type" value="Genomic_DNA"/>
</dbReference>
<accession>A0ABR4QN13</accession>
<dbReference type="Proteomes" id="UP001651158">
    <property type="component" value="Unassembled WGS sequence"/>
</dbReference>
<feature type="region of interest" description="Disordered" evidence="2">
    <location>
        <begin position="692"/>
        <end position="716"/>
    </location>
</feature>
<protein>
    <submittedName>
        <fullName evidence="3">Uncharacterized protein</fullName>
    </submittedName>
</protein>
<evidence type="ECO:0000256" key="2">
    <source>
        <dbReference type="SAM" id="MobiDB-lite"/>
    </source>
</evidence>
<dbReference type="SUPFAM" id="SSF88723">
    <property type="entry name" value="PIN domain-like"/>
    <property type="match status" value="1"/>
</dbReference>
<evidence type="ECO:0000313" key="4">
    <source>
        <dbReference type="Proteomes" id="UP001651158"/>
    </source>
</evidence>
<dbReference type="InterPro" id="IPR026832">
    <property type="entry name" value="Asteroid"/>
</dbReference>
<evidence type="ECO:0000256" key="1">
    <source>
        <dbReference type="ARBA" id="ARBA00007398"/>
    </source>
</evidence>
<comment type="caution">
    <text evidence="3">The sequence shown here is derived from an EMBL/GenBank/DDBJ whole genome shotgun (WGS) entry which is preliminary data.</text>
</comment>
<dbReference type="PANTHER" id="PTHR15665">
    <property type="entry name" value="ASTEROID PROTEIN"/>
    <property type="match status" value="1"/>
</dbReference>
<proteinExistence type="inferred from homology"/>
<organism evidence="3 4">
    <name type="scientific">Taenia crassiceps</name>
    <dbReference type="NCBI Taxonomy" id="6207"/>
    <lineage>
        <taxon>Eukaryota</taxon>
        <taxon>Metazoa</taxon>
        <taxon>Spiralia</taxon>
        <taxon>Lophotrochozoa</taxon>
        <taxon>Platyhelminthes</taxon>
        <taxon>Cestoda</taxon>
        <taxon>Eucestoda</taxon>
        <taxon>Cyclophyllidea</taxon>
        <taxon>Taeniidae</taxon>
        <taxon>Taenia</taxon>
    </lineage>
</organism>
<evidence type="ECO:0000313" key="3">
    <source>
        <dbReference type="EMBL" id="KAL5111065.1"/>
    </source>
</evidence>
<gene>
    <name evidence="3" type="ORF">TcWFU_010466</name>
</gene>
<dbReference type="InterPro" id="IPR029060">
    <property type="entry name" value="PIN-like_dom_sf"/>
</dbReference>
<keyword evidence="4" id="KW-1185">Reference proteome</keyword>